<accession>A0A0E3LSV8</accession>
<evidence type="ECO:0000259" key="7">
    <source>
        <dbReference type="PROSITE" id="PS51766"/>
    </source>
</evidence>
<dbReference type="GO" id="GO:0030246">
    <property type="term" value="F:carbohydrate binding"/>
    <property type="evidence" value="ECO:0007669"/>
    <property type="project" value="InterPro"/>
</dbReference>
<dbReference type="SUPFAM" id="SSF49299">
    <property type="entry name" value="PKD domain"/>
    <property type="match status" value="1"/>
</dbReference>
<dbReference type="Gene3D" id="1.10.1330.10">
    <property type="entry name" value="Dockerin domain"/>
    <property type="match status" value="1"/>
</dbReference>
<evidence type="ECO:0000313" key="9">
    <source>
        <dbReference type="Proteomes" id="UP000033116"/>
    </source>
</evidence>
<dbReference type="Proteomes" id="UP000033116">
    <property type="component" value="Chromosome"/>
</dbReference>
<dbReference type="InterPro" id="IPR036439">
    <property type="entry name" value="Dockerin_dom_sf"/>
</dbReference>
<dbReference type="Pfam" id="PF00404">
    <property type="entry name" value="Dockerin_1"/>
    <property type="match status" value="1"/>
</dbReference>
<dbReference type="CDD" id="cd00146">
    <property type="entry name" value="PKD"/>
    <property type="match status" value="1"/>
</dbReference>
<dbReference type="InterPro" id="IPR016134">
    <property type="entry name" value="Dockerin_dom"/>
</dbReference>
<dbReference type="InterPro" id="IPR000601">
    <property type="entry name" value="PKD_dom"/>
</dbReference>
<name>A0A0E3LSV8_METMZ</name>
<dbReference type="InterPro" id="IPR006626">
    <property type="entry name" value="PbH1"/>
</dbReference>
<dbReference type="SUPFAM" id="SSF49313">
    <property type="entry name" value="Cadherin-like"/>
    <property type="match status" value="1"/>
</dbReference>
<dbReference type="Gene3D" id="2.160.20.10">
    <property type="entry name" value="Single-stranded right-handed beta-helix, Pectin lyase-like"/>
    <property type="match status" value="1"/>
</dbReference>
<dbReference type="Pfam" id="PF18911">
    <property type="entry name" value="PKD_4"/>
    <property type="match status" value="1"/>
</dbReference>
<dbReference type="EMBL" id="CP009511">
    <property type="protein sequence ID" value="AKB62446.1"/>
    <property type="molecule type" value="Genomic_DNA"/>
</dbReference>
<dbReference type="SUPFAM" id="SSF51126">
    <property type="entry name" value="Pectin lyase-like"/>
    <property type="match status" value="1"/>
</dbReference>
<dbReference type="Pfam" id="PF05345">
    <property type="entry name" value="He_PIG"/>
    <property type="match status" value="1"/>
</dbReference>
<evidence type="ECO:0000256" key="5">
    <source>
        <dbReference type="SAM" id="MobiDB-lite"/>
    </source>
</evidence>
<dbReference type="Gene3D" id="2.60.40.10">
    <property type="entry name" value="Immunoglobulins"/>
    <property type="match status" value="3"/>
</dbReference>
<dbReference type="Gene3D" id="2.60.40.680">
    <property type="match status" value="1"/>
</dbReference>
<protein>
    <recommendedName>
        <fullName evidence="2">Probable pectate lyase C</fullName>
    </recommendedName>
</protein>
<dbReference type="InterPro" id="IPR012334">
    <property type="entry name" value="Pectin_lyas_fold"/>
</dbReference>
<dbReference type="CDD" id="cd08547">
    <property type="entry name" value="Type_II_cohesin"/>
    <property type="match status" value="1"/>
</dbReference>
<organism evidence="8 9">
    <name type="scientific">Methanosarcina mazei SarPi</name>
    <dbReference type="NCBI Taxonomy" id="1434115"/>
    <lineage>
        <taxon>Archaea</taxon>
        <taxon>Methanobacteriati</taxon>
        <taxon>Methanobacteriota</taxon>
        <taxon>Stenosarchaea group</taxon>
        <taxon>Methanomicrobia</taxon>
        <taxon>Methanosarcinales</taxon>
        <taxon>Methanosarcinaceae</taxon>
        <taxon>Methanosarcina</taxon>
    </lineage>
</organism>
<keyword evidence="3" id="KW-0964">Secreted</keyword>
<dbReference type="AlphaFoldDB" id="A0A0E3LSV8"/>
<dbReference type="GO" id="GO:0004553">
    <property type="term" value="F:hydrolase activity, hydrolyzing O-glycosyl compounds"/>
    <property type="evidence" value="ECO:0007669"/>
    <property type="project" value="InterPro"/>
</dbReference>
<dbReference type="PANTHER" id="PTHR40088">
    <property type="entry name" value="PECTATE LYASE (EUROFUNG)"/>
    <property type="match status" value="1"/>
</dbReference>
<dbReference type="InterPro" id="IPR013783">
    <property type="entry name" value="Ig-like_fold"/>
</dbReference>
<dbReference type="InterPro" id="IPR008965">
    <property type="entry name" value="CBM2/CBM3_carb-bd_dom_sf"/>
</dbReference>
<dbReference type="GO" id="GO:0005509">
    <property type="term" value="F:calcium ion binding"/>
    <property type="evidence" value="ECO:0007669"/>
    <property type="project" value="InterPro"/>
</dbReference>
<evidence type="ECO:0000256" key="3">
    <source>
        <dbReference type="ARBA" id="ARBA00022525"/>
    </source>
</evidence>
<dbReference type="Pfam" id="PF17957">
    <property type="entry name" value="Big_7"/>
    <property type="match status" value="1"/>
</dbReference>
<keyword evidence="4" id="KW-0732">Signal</keyword>
<dbReference type="InterPro" id="IPR002102">
    <property type="entry name" value="Cohesin_dom"/>
</dbReference>
<dbReference type="PATRIC" id="fig|1434115.4.peg.3143"/>
<reference evidence="8 9" key="1">
    <citation type="submission" date="2014-07" db="EMBL/GenBank/DDBJ databases">
        <title>Methanogenic archaea and the global carbon cycle.</title>
        <authorList>
            <person name="Henriksen J.R."/>
            <person name="Luke J."/>
            <person name="Reinhart S."/>
            <person name="Benedict M.N."/>
            <person name="Youngblut N.D."/>
            <person name="Metcalf M.E."/>
            <person name="Whitaker R.J."/>
            <person name="Metcalf W.W."/>
        </authorList>
    </citation>
    <scope>NUCLEOTIDE SEQUENCE [LARGE SCALE GENOMIC DNA]</scope>
    <source>
        <strain evidence="8 9">SarPi</strain>
    </source>
</reference>
<evidence type="ECO:0000256" key="2">
    <source>
        <dbReference type="ARBA" id="ARBA00016512"/>
    </source>
</evidence>
<feature type="region of interest" description="Disordered" evidence="5">
    <location>
        <begin position="539"/>
        <end position="562"/>
    </location>
</feature>
<evidence type="ECO:0000256" key="4">
    <source>
        <dbReference type="ARBA" id="ARBA00022729"/>
    </source>
</evidence>
<feature type="compositionally biased region" description="Low complexity" evidence="5">
    <location>
        <begin position="541"/>
        <end position="559"/>
    </location>
</feature>
<dbReference type="InterPro" id="IPR035986">
    <property type="entry name" value="PKD_dom_sf"/>
</dbReference>
<dbReference type="InterPro" id="IPR052052">
    <property type="entry name" value="Polysaccharide_Lyase_9"/>
</dbReference>
<dbReference type="PROSITE" id="PS00018">
    <property type="entry name" value="EF_HAND_1"/>
    <property type="match status" value="1"/>
</dbReference>
<dbReference type="HOGENOM" id="CLU_302008_0_0_2"/>
<dbReference type="SUPFAM" id="SSF63446">
    <property type="entry name" value="Type I dockerin domain"/>
    <property type="match status" value="1"/>
</dbReference>
<dbReference type="GO" id="GO:0000272">
    <property type="term" value="P:polysaccharide catabolic process"/>
    <property type="evidence" value="ECO:0007669"/>
    <property type="project" value="InterPro"/>
</dbReference>
<dbReference type="PANTHER" id="PTHR40088:SF2">
    <property type="entry name" value="SECRETED SUGAR HYDROLASE"/>
    <property type="match status" value="1"/>
</dbReference>
<dbReference type="SMART" id="SM00089">
    <property type="entry name" value="PKD"/>
    <property type="match status" value="2"/>
</dbReference>
<dbReference type="InterPro" id="IPR022409">
    <property type="entry name" value="PKD/Chitinase_dom"/>
</dbReference>
<evidence type="ECO:0000259" key="6">
    <source>
        <dbReference type="PROSITE" id="PS50093"/>
    </source>
</evidence>
<feature type="domain" description="PKD" evidence="6">
    <location>
        <begin position="555"/>
        <end position="638"/>
    </location>
</feature>
<feature type="domain" description="Dockerin" evidence="7">
    <location>
        <begin position="966"/>
        <end position="1027"/>
    </location>
</feature>
<evidence type="ECO:0000313" key="8">
    <source>
        <dbReference type="EMBL" id="AKB62446.1"/>
    </source>
</evidence>
<dbReference type="CDD" id="cd14254">
    <property type="entry name" value="Dockerin_II"/>
    <property type="match status" value="1"/>
</dbReference>
<evidence type="ECO:0000256" key="1">
    <source>
        <dbReference type="ARBA" id="ARBA00004613"/>
    </source>
</evidence>
<dbReference type="GO" id="GO:0016837">
    <property type="term" value="F:carbon-oxygen lyase activity, acting on polysaccharides"/>
    <property type="evidence" value="ECO:0007669"/>
    <property type="project" value="TreeGrafter"/>
</dbReference>
<dbReference type="Pfam" id="PF00963">
    <property type="entry name" value="Cohesin"/>
    <property type="match status" value="1"/>
</dbReference>
<proteinExistence type="predicted"/>
<dbReference type="InterPro" id="IPR018247">
    <property type="entry name" value="EF_Hand_1_Ca_BS"/>
</dbReference>
<gene>
    <name evidence="8" type="ORF">MSMAP_2461</name>
</gene>
<dbReference type="GO" id="GO:0016020">
    <property type="term" value="C:membrane"/>
    <property type="evidence" value="ECO:0007669"/>
    <property type="project" value="InterPro"/>
</dbReference>
<sequence>MRKINLSLIKGNKNRWNIKQSIGKKRVCVFDHHIISSSKTLLIYLLSICLVLTSPASATDYFVSTNGNDNSSGNLENPWKSISYATTKAVAGDTIYLQDGIWHENNIVFLNSGNLTHHIKMTSYKDATPVIEGNISSQYTYGNVISIPTNYIDVSNIQIRSMNCSNGIAIIGDYVNISNCNIKEIGYDSKGTAIGIKGSHILISNVTTNDTGWNQIQISLQNNRNTTDVTIIDCNISNSRNHSLIDLFNDLLVDAYYLQNISVINSTLTCLPGQTAIFPHGAAPYIMENITIVGSEFSNGSIGLVSEYFKDSLVSDNIFINNSNYGLGAGSSVRVRNNTIFRNNTVINSKALFSAYPEEIIYFDKNNLSDFTLKYGNFTITDHKKDLWSIQLAYGATSTIRYLDNKVFEVSTSNSASNYDLGSISYLPSNSEVVINTKVDKAATFTVKKYPISVYPTKDRVNLTLNKFNTSLPQGDVLVNFTADTVDGNNVVFTVGDLKPNNCYLVKRNGEKLTATKANCSGYIKFNNSEWPKHTFTVEEISSSSGGNSSPSQISPVSSAGNDQTVTFGSRVHFNGSESTGDNIVSYEWDFDASNGFQSESIGAIVNHTYETAGTYTVTLRVTDANGNKDCDTCKVTVLEKPDDTIKADAFIELSPSSNNIIPGKNFTVNILADPSTPIIGAQLNFVFDSSMASANSVIEGDLFKQKGASTFFNEGDINSSEGTIKHIYGLIIGTSNVSTPGTMATINLTAGNKTGMAEFNLSNVLISDVNSKSVPYTVANASILIDTAPIMNTICCPKSVDEKSNLAFKISAKDADGDRLTLSASGLPEGASFNRTSGAFAWTPTVGQAGVYTITFKVCDGYLTDSENVTVTVNKLNKPPVINFFEPLNGTFFSEGERIGISVNASDAEGQALNYSIKIDGVMYSSDPAYIWETDYSSSGNHTIEVLVSDRIDEIKRQHTIYISECHPRWDVNEDGVVNILDITNVSQKYEITVSKPYPRYDVNQDGEINILDLTLVGHHFGELVT</sequence>
<dbReference type="GO" id="GO:0005576">
    <property type="term" value="C:extracellular region"/>
    <property type="evidence" value="ECO:0007669"/>
    <property type="project" value="UniProtKB-SubCell"/>
</dbReference>
<dbReference type="SUPFAM" id="SSF49384">
    <property type="entry name" value="Carbohydrate-binding domain"/>
    <property type="match status" value="1"/>
</dbReference>
<dbReference type="InterPro" id="IPR002105">
    <property type="entry name" value="Dockerin_1_rpt"/>
</dbReference>
<dbReference type="SMART" id="SM00710">
    <property type="entry name" value="PbH1"/>
    <property type="match status" value="5"/>
</dbReference>
<dbReference type="PROSITE" id="PS51766">
    <property type="entry name" value="DOCKERIN"/>
    <property type="match status" value="1"/>
</dbReference>
<dbReference type="InterPro" id="IPR015919">
    <property type="entry name" value="Cadherin-like_sf"/>
</dbReference>
<comment type="subcellular location">
    <subcellularLocation>
        <location evidence="1">Secreted</location>
    </subcellularLocation>
</comment>
<dbReference type="InterPro" id="IPR011050">
    <property type="entry name" value="Pectin_lyase_fold/virulence"/>
</dbReference>
<dbReference type="PROSITE" id="PS50093">
    <property type="entry name" value="PKD"/>
    <property type="match status" value="1"/>
</dbReference>